<sequence length="83" mass="9318">MYSCFCFISNTNVHSIPTFIYISFIIAKTGAIGKQRGLQQKTSKQICLLVSLYFSSHLSSGITFVFFVNLYPNHSTKKSGKPM</sequence>
<name>A0A9W7UUE4_BACCE</name>
<evidence type="ECO:0000256" key="1">
    <source>
        <dbReference type="SAM" id="Phobius"/>
    </source>
</evidence>
<dbReference type="AlphaFoldDB" id="A0A9W7UUE4"/>
<dbReference type="Proteomes" id="UP000475765">
    <property type="component" value="Unassembled WGS sequence"/>
</dbReference>
<protein>
    <submittedName>
        <fullName evidence="2">Uncharacterized protein</fullName>
    </submittedName>
</protein>
<keyword evidence="1" id="KW-0472">Membrane</keyword>
<dbReference type="EMBL" id="WBPP01000045">
    <property type="protein sequence ID" value="KAB2389045.1"/>
    <property type="molecule type" value="Genomic_DNA"/>
</dbReference>
<keyword evidence="1" id="KW-1133">Transmembrane helix</keyword>
<evidence type="ECO:0000313" key="2">
    <source>
        <dbReference type="EMBL" id="KAB2389045.1"/>
    </source>
</evidence>
<keyword evidence="1" id="KW-0812">Transmembrane</keyword>
<accession>A0A9W7UUE4</accession>
<comment type="caution">
    <text evidence="2">The sequence shown here is derived from an EMBL/GenBank/DDBJ whole genome shotgun (WGS) entry which is preliminary data.</text>
</comment>
<proteinExistence type="predicted"/>
<organism evidence="2 3">
    <name type="scientific">Bacillus cereus</name>
    <dbReference type="NCBI Taxonomy" id="1396"/>
    <lineage>
        <taxon>Bacteria</taxon>
        <taxon>Bacillati</taxon>
        <taxon>Bacillota</taxon>
        <taxon>Bacilli</taxon>
        <taxon>Bacillales</taxon>
        <taxon>Bacillaceae</taxon>
        <taxon>Bacillus</taxon>
        <taxon>Bacillus cereus group</taxon>
    </lineage>
</organism>
<reference evidence="2 3" key="1">
    <citation type="submission" date="2019-10" db="EMBL/GenBank/DDBJ databases">
        <title>Bacillus from the desert of Cuatro Cinegas, Coahuila.</title>
        <authorList>
            <person name="Olmedo-Alvarez G."/>
            <person name="Saldana S."/>
            <person name="Barcelo D."/>
        </authorList>
    </citation>
    <scope>NUCLEOTIDE SEQUENCE [LARGE SCALE GENOMIC DNA]</scope>
    <source>
        <strain evidence="2 3">CH417_13T</strain>
    </source>
</reference>
<feature type="transmembrane region" description="Helical" evidence="1">
    <location>
        <begin position="46"/>
        <end position="71"/>
    </location>
</feature>
<evidence type="ECO:0000313" key="3">
    <source>
        <dbReference type="Proteomes" id="UP000475765"/>
    </source>
</evidence>
<gene>
    <name evidence="2" type="ORF">F8172_25135</name>
</gene>